<name>A0A6M3KJE1_9ZZZZ</name>
<evidence type="ECO:0000313" key="1">
    <source>
        <dbReference type="EMBL" id="QJA61346.1"/>
    </source>
</evidence>
<dbReference type="EMBL" id="MT141438">
    <property type="protein sequence ID" value="QJA61346.1"/>
    <property type="molecule type" value="Genomic_DNA"/>
</dbReference>
<reference evidence="2" key="1">
    <citation type="submission" date="2020-03" db="EMBL/GenBank/DDBJ databases">
        <title>The deep terrestrial virosphere.</title>
        <authorList>
            <person name="Holmfeldt K."/>
            <person name="Nilsson E."/>
            <person name="Simone D."/>
            <person name="Lopez-Fernandez M."/>
            <person name="Wu X."/>
            <person name="de Brujin I."/>
            <person name="Lundin D."/>
            <person name="Andersson A."/>
            <person name="Bertilsson S."/>
            <person name="Dopson M."/>
        </authorList>
    </citation>
    <scope>NUCLEOTIDE SEQUENCE</scope>
    <source>
        <strain evidence="2">MM415A00442</strain>
        <strain evidence="1">MM415B00961</strain>
    </source>
</reference>
<dbReference type="AlphaFoldDB" id="A0A6M3KJE1"/>
<sequence length="284" mass="30425">MWEAIFKAIASTLEKNSKKAVKGEKADATISPIDLVSAMVGGGGDSANIKGTTGDSLVKGNVPVAPADYYKTAQVGYQPNQYVPGPGGSVIGGQGEAMSGYGMKSPQARIPSAYQNFTNPNPQVNQQPINSTQRPDVGFMRGMINSLTSQPQPEGINDVSQGRKTAYYAGGVIPNVIMSKLGQPSSAEATAQQAQITGSKSELENRELTITEKQKQIELKNDLSKAAGLVSTLSPEQKNSLFTDLVTKYPDSPTEIRRILFPEEYYGKDQTGMNQLRQAIFSGR</sequence>
<proteinExistence type="predicted"/>
<accession>A0A6M3KJE1</accession>
<gene>
    <name evidence="2" type="ORF">MM415A00442_0030</name>
    <name evidence="1" type="ORF">MM415B00961_0020</name>
</gene>
<evidence type="ECO:0000313" key="2">
    <source>
        <dbReference type="EMBL" id="QJA82147.1"/>
    </source>
</evidence>
<dbReference type="EMBL" id="MT142480">
    <property type="protein sequence ID" value="QJA82147.1"/>
    <property type="molecule type" value="Genomic_DNA"/>
</dbReference>
<organism evidence="2">
    <name type="scientific">viral metagenome</name>
    <dbReference type="NCBI Taxonomy" id="1070528"/>
    <lineage>
        <taxon>unclassified sequences</taxon>
        <taxon>metagenomes</taxon>
        <taxon>organismal metagenomes</taxon>
    </lineage>
</organism>
<protein>
    <submittedName>
        <fullName evidence="2">Uncharacterized protein</fullName>
    </submittedName>
</protein>